<dbReference type="EMBL" id="JAOPHQ010006262">
    <property type="protein sequence ID" value="KAK0132467.1"/>
    <property type="molecule type" value="Genomic_DNA"/>
</dbReference>
<gene>
    <name evidence="2" type="ORF">N1851_019440</name>
    <name evidence="1" type="ORF">N1851_032645</name>
</gene>
<comment type="caution">
    <text evidence="2">The sequence shown here is derived from an EMBL/GenBank/DDBJ whole genome shotgun (WGS) entry which is preliminary data.</text>
</comment>
<dbReference type="AlphaFoldDB" id="A0AA47MM77"/>
<evidence type="ECO:0000313" key="2">
    <source>
        <dbReference type="EMBL" id="KAK0142630.1"/>
    </source>
</evidence>
<organism evidence="2 3">
    <name type="scientific">Merluccius polli</name>
    <name type="common">Benguela hake</name>
    <name type="synonym">Merluccius cadenati</name>
    <dbReference type="NCBI Taxonomy" id="89951"/>
    <lineage>
        <taxon>Eukaryota</taxon>
        <taxon>Metazoa</taxon>
        <taxon>Chordata</taxon>
        <taxon>Craniata</taxon>
        <taxon>Vertebrata</taxon>
        <taxon>Euteleostomi</taxon>
        <taxon>Actinopterygii</taxon>
        <taxon>Neopterygii</taxon>
        <taxon>Teleostei</taxon>
        <taxon>Neoteleostei</taxon>
        <taxon>Acanthomorphata</taxon>
        <taxon>Zeiogadaria</taxon>
        <taxon>Gadariae</taxon>
        <taxon>Gadiformes</taxon>
        <taxon>Gadoidei</taxon>
        <taxon>Merlucciidae</taxon>
        <taxon>Merluccius</taxon>
    </lineage>
</organism>
<keyword evidence="3" id="KW-1185">Reference proteome</keyword>
<protein>
    <submittedName>
        <fullName evidence="2">Uncharacterized protein</fullName>
    </submittedName>
</protein>
<dbReference type="EMBL" id="JAOPHQ010003521">
    <property type="protein sequence ID" value="KAK0142630.1"/>
    <property type="molecule type" value="Genomic_DNA"/>
</dbReference>
<proteinExistence type="predicted"/>
<reference evidence="2" key="1">
    <citation type="journal article" date="2023" name="Front. Mar. Sci.">
        <title>A new Merluccius polli reference genome to investigate the effects of global change in West African waters.</title>
        <authorList>
            <person name="Mateo J.L."/>
            <person name="Blanco-Fernandez C."/>
            <person name="Garcia-Vazquez E."/>
            <person name="Machado-Schiaffino G."/>
        </authorList>
    </citation>
    <scope>NUCLEOTIDE SEQUENCE</scope>
    <source>
        <strain evidence="2">C29</strain>
        <tissue evidence="2">Fin</tissue>
    </source>
</reference>
<accession>A0AA47MM77</accession>
<name>A0AA47MM77_MERPO</name>
<evidence type="ECO:0000313" key="3">
    <source>
        <dbReference type="Proteomes" id="UP001174136"/>
    </source>
</evidence>
<dbReference type="Proteomes" id="UP001174136">
    <property type="component" value="Unassembled WGS sequence"/>
</dbReference>
<sequence>MLKWQAVGLERWLLVEDPVLQNNLMTSITAYFVKDCMQEIPYGDMLEIARRSLLKESLKLGRKRIQLTRLS</sequence>
<evidence type="ECO:0000313" key="1">
    <source>
        <dbReference type="EMBL" id="KAK0132467.1"/>
    </source>
</evidence>